<keyword evidence="3" id="KW-0808">Transferase</keyword>
<dbReference type="SUPFAM" id="SSF54001">
    <property type="entry name" value="Cysteine proteinases"/>
    <property type="match status" value="1"/>
</dbReference>
<dbReference type="Proteomes" id="UP000193685">
    <property type="component" value="Unassembled WGS sequence"/>
</dbReference>
<dbReference type="PANTHER" id="PTHR33447">
    <property type="entry name" value="GLUTATHIONE GAMMA-GLUTAMYLCYSTEINYLTRANSFERASE"/>
    <property type="match status" value="1"/>
</dbReference>
<dbReference type="InterPro" id="IPR038156">
    <property type="entry name" value="PCS_N_sf"/>
</dbReference>
<proteinExistence type="predicted"/>
<dbReference type="GO" id="GO:0098849">
    <property type="term" value="P:cellular detoxification of cadmium ion"/>
    <property type="evidence" value="ECO:0007669"/>
    <property type="project" value="TreeGrafter"/>
</dbReference>
<name>A0A1Y2F0B1_PROLT</name>
<dbReference type="GO" id="GO:0016756">
    <property type="term" value="F:glutathione gamma-glutamylcysteinyltransferase activity"/>
    <property type="evidence" value="ECO:0007669"/>
    <property type="project" value="UniProtKB-EC"/>
</dbReference>
<sequence length="426" mass="47040">MSYPPRATPLYDAPWPDDGYDEPTQQLSMPVPGAWQTMHETMYPPPLPVRSPPPVAPMTQSTAWPPLQPAPAPVPAPAPAPAGPAQPAVTYHGRPLPSLCVPFTSPHSQALLQQAMQDGLARIYFPLAGQYLTQSEPAFCGLATLCMILNAANIDPRQTWKGVWRWYTETMLSCCRPLATIEKQGITMAEFLCLARCNGLDAWARSVDAQQGLTIQELERDMMASCRSEDLFMALSYGRKALGQTGEGHFSPLAAYCRDADGQAWCLVLDVARFKYCSYWVTLESLFEAICTKDPETGRARGYCLLSKSTGASNSCQAVDFREPAIVHISLDKNQARQLFSIPGLAASRTVRELKGKAADLKAFSGCISLVPLEAYKQHPEAAERVEEQQRQLRNSGWSMQDLFYAGLVEHLNSRVGRYVLVYDSM</sequence>
<feature type="region of interest" description="Disordered" evidence="5">
    <location>
        <begin position="53"/>
        <end position="88"/>
    </location>
</feature>
<evidence type="ECO:0000313" key="8">
    <source>
        <dbReference type="Proteomes" id="UP000193685"/>
    </source>
</evidence>
<dbReference type="PANTHER" id="PTHR33447:SF2">
    <property type="entry name" value="GLUTATHIONE GAMMA-GLUTAMYLCYSTEINYLTRANSFERASE"/>
    <property type="match status" value="1"/>
</dbReference>
<feature type="domain" description="Peptidase C83" evidence="6">
    <location>
        <begin position="86"/>
        <end position="311"/>
    </location>
</feature>
<dbReference type="Pfam" id="PF05023">
    <property type="entry name" value="Phytochelatin"/>
    <property type="match status" value="1"/>
</dbReference>
<dbReference type="GO" id="GO:0046872">
    <property type="term" value="F:metal ion binding"/>
    <property type="evidence" value="ECO:0007669"/>
    <property type="project" value="UniProtKB-KW"/>
</dbReference>
<dbReference type="AlphaFoldDB" id="A0A1Y2F0B1"/>
<comment type="caution">
    <text evidence="7">The sequence shown here is derived from an EMBL/GenBank/DDBJ whole genome shotgun (WGS) entry which is preliminary data.</text>
</comment>
<reference evidence="7 8" key="1">
    <citation type="submission" date="2016-07" db="EMBL/GenBank/DDBJ databases">
        <title>Pervasive Adenine N6-methylation of Active Genes in Fungi.</title>
        <authorList>
            <consortium name="DOE Joint Genome Institute"/>
            <person name="Mondo S.J."/>
            <person name="Dannebaum R.O."/>
            <person name="Kuo R.C."/>
            <person name="Labutti K."/>
            <person name="Haridas S."/>
            <person name="Kuo A."/>
            <person name="Salamov A."/>
            <person name="Ahrendt S.R."/>
            <person name="Lipzen A."/>
            <person name="Sullivan W."/>
            <person name="Andreopoulos W.B."/>
            <person name="Clum A."/>
            <person name="Lindquist E."/>
            <person name="Daum C."/>
            <person name="Ramamoorthy G.K."/>
            <person name="Gryganskyi A."/>
            <person name="Culley D."/>
            <person name="Magnuson J.K."/>
            <person name="James T.Y."/>
            <person name="O'Malley M.A."/>
            <person name="Stajich J.E."/>
            <person name="Spatafora J.W."/>
            <person name="Visel A."/>
            <person name="Grigoriev I.V."/>
        </authorList>
    </citation>
    <scope>NUCLEOTIDE SEQUENCE [LARGE SCALE GENOMIC DNA]</scope>
    <source>
        <strain evidence="7 8">12-1054</strain>
    </source>
</reference>
<dbReference type="OrthoDB" id="448954at2759"/>
<dbReference type="GO" id="GO:0046938">
    <property type="term" value="P:phytochelatin biosynthetic process"/>
    <property type="evidence" value="ECO:0007669"/>
    <property type="project" value="InterPro"/>
</dbReference>
<dbReference type="FunFam" id="3.90.70.30:FF:000001">
    <property type="entry name" value="Glutathione gamma-glutamylcysteinyltransferase 1"/>
    <property type="match status" value="1"/>
</dbReference>
<dbReference type="InterPro" id="IPR007719">
    <property type="entry name" value="PCS_N"/>
</dbReference>
<dbReference type="GO" id="GO:0010273">
    <property type="term" value="P:detoxification of copper ion"/>
    <property type="evidence" value="ECO:0007669"/>
    <property type="project" value="TreeGrafter"/>
</dbReference>
<gene>
    <name evidence="7" type="ORF">BCR37DRAFT_371140</name>
</gene>
<protein>
    <recommendedName>
        <fullName evidence="1">glutathione gamma-glutamylcysteinyltransferase</fullName>
        <ecNumber evidence="1">2.3.2.15</ecNumber>
    </recommendedName>
</protein>
<evidence type="ECO:0000256" key="3">
    <source>
        <dbReference type="ARBA" id="ARBA00022679"/>
    </source>
</evidence>
<evidence type="ECO:0000256" key="5">
    <source>
        <dbReference type="SAM" id="MobiDB-lite"/>
    </source>
</evidence>
<dbReference type="EMBL" id="MCFI01000020">
    <property type="protein sequence ID" value="ORY77322.1"/>
    <property type="molecule type" value="Genomic_DNA"/>
</dbReference>
<dbReference type="PROSITE" id="PS51443">
    <property type="entry name" value="PCS"/>
    <property type="match status" value="1"/>
</dbReference>
<feature type="compositionally biased region" description="Pro residues" evidence="5">
    <location>
        <begin position="66"/>
        <end position="84"/>
    </location>
</feature>
<evidence type="ECO:0000259" key="6">
    <source>
        <dbReference type="PROSITE" id="PS51443"/>
    </source>
</evidence>
<feature type="region of interest" description="Disordered" evidence="5">
    <location>
        <begin position="1"/>
        <end position="24"/>
    </location>
</feature>
<dbReference type="EC" id="2.3.2.15" evidence="1"/>
<keyword evidence="8" id="KW-1185">Reference proteome</keyword>
<dbReference type="InterPro" id="IPR038765">
    <property type="entry name" value="Papain-like_cys_pep_sf"/>
</dbReference>
<evidence type="ECO:0000313" key="7">
    <source>
        <dbReference type="EMBL" id="ORY77322.1"/>
    </source>
</evidence>
<organism evidence="7 8">
    <name type="scientific">Protomyces lactucae-debilis</name>
    <dbReference type="NCBI Taxonomy" id="2754530"/>
    <lineage>
        <taxon>Eukaryota</taxon>
        <taxon>Fungi</taxon>
        <taxon>Dikarya</taxon>
        <taxon>Ascomycota</taxon>
        <taxon>Taphrinomycotina</taxon>
        <taxon>Taphrinomycetes</taxon>
        <taxon>Taphrinales</taxon>
        <taxon>Protomycetaceae</taxon>
        <taxon>Protomyces</taxon>
    </lineage>
</organism>
<evidence type="ECO:0000256" key="1">
    <source>
        <dbReference type="ARBA" id="ARBA00012468"/>
    </source>
</evidence>
<accession>A0A1Y2F0B1</accession>
<evidence type="ECO:0000256" key="2">
    <source>
        <dbReference type="ARBA" id="ARBA00022539"/>
    </source>
</evidence>
<keyword evidence="4" id="KW-0479">Metal-binding</keyword>
<dbReference type="Gene3D" id="3.90.70.30">
    <property type="entry name" value="Phytochelatin synthase, N-terminal domain"/>
    <property type="match status" value="1"/>
</dbReference>
<keyword evidence="2" id="KW-0104">Cadmium</keyword>
<evidence type="ECO:0000256" key="4">
    <source>
        <dbReference type="ARBA" id="ARBA00022723"/>
    </source>
</evidence>
<dbReference type="InterPro" id="IPR040409">
    <property type="entry name" value="PCS-like"/>
</dbReference>
<dbReference type="RefSeq" id="XP_040722943.1">
    <property type="nucleotide sequence ID" value="XM_040868343.1"/>
</dbReference>
<dbReference type="GeneID" id="63784942"/>